<sequence>MRTGQTRSQRGEVVECATGETQRGMVPAASSGATESGVCIADGVPPVADSESVSGRFPLRCRSRFGALQGPAWTARAGRCLAHSSMLSSPTRCSRACETAP</sequence>
<reference evidence="1" key="2">
    <citation type="journal article" date="1995" name="Gene">
        <title>The evolutionary relationship of biphenyl dioxygenase from gram-positive Rhodococcus globerulus P6 to multicomponent dioxygenases from gram-negative bacteria.</title>
        <authorList>
            <person name="Asturias J.A."/>
            <person name="Diaz E."/>
            <person name="Timmis K.N."/>
        </authorList>
    </citation>
    <scope>NUCLEOTIDE SEQUENCE</scope>
</reference>
<proteinExistence type="predicted"/>
<accession>Q52756</accession>
<dbReference type="AlphaFoldDB" id="Q52756"/>
<organism evidence="1">
    <name type="scientific">Rhodococcus globerulus</name>
    <dbReference type="NCBI Taxonomy" id="33008"/>
    <lineage>
        <taxon>Bacteria</taxon>
        <taxon>Bacillati</taxon>
        <taxon>Actinomycetota</taxon>
        <taxon>Actinomycetes</taxon>
        <taxon>Mycobacteriales</taxon>
        <taxon>Nocardiaceae</taxon>
        <taxon>Rhodococcus</taxon>
    </lineage>
</organism>
<reference evidence="1" key="1">
    <citation type="submission" date="1994-07" db="EMBL/GenBank/DDBJ databases">
        <authorList>
            <person name="Asturias J."/>
        </authorList>
    </citation>
    <scope>NUCLEOTIDE SEQUENCE</scope>
</reference>
<evidence type="ECO:0000313" key="1">
    <source>
        <dbReference type="EMBL" id="CAA56345.1"/>
    </source>
</evidence>
<protein>
    <submittedName>
        <fullName evidence="1">R.globerulus genes bphA1-A4</fullName>
    </submittedName>
</protein>
<dbReference type="EMBL" id="X80041">
    <property type="protein sequence ID" value="CAA56345.1"/>
    <property type="molecule type" value="Genomic_DNA"/>
</dbReference>
<name>Q52756_RHOGO</name>